<organism evidence="8 9">
    <name type="scientific">Fervidicoccus fontis</name>
    <dbReference type="NCBI Taxonomy" id="683846"/>
    <lineage>
        <taxon>Archaea</taxon>
        <taxon>Thermoproteota</taxon>
        <taxon>Thermoprotei</taxon>
        <taxon>Fervidicoccales</taxon>
        <taxon>Fervidicoccaceae</taxon>
        <taxon>Fervidicoccus</taxon>
    </lineage>
</organism>
<dbReference type="InterPro" id="IPR029753">
    <property type="entry name" value="D-isomer_DH_CS"/>
</dbReference>
<dbReference type="SUPFAM" id="SSF51735">
    <property type="entry name" value="NAD(P)-binding Rossmann-fold domains"/>
    <property type="match status" value="1"/>
</dbReference>
<comment type="similarity">
    <text evidence="1 4">Belongs to the D-isomer specific 2-hydroxyacid dehydrogenase family.</text>
</comment>
<dbReference type="Proteomes" id="UP000886076">
    <property type="component" value="Unassembled WGS sequence"/>
</dbReference>
<evidence type="ECO:0000313" key="7">
    <source>
        <dbReference type="EMBL" id="HEW63446.1"/>
    </source>
</evidence>
<sequence length="324" mass="36262">MVIQIKVLYIHKPNEVELEFLKKEGLEVSFHQHPQQTYEEWLEKEIINADIIVVPPAHPFGKEFIGKAKSLKLIMVSGSGLDKIDIEEASKRGIYVANAPDSIAEAVADHIIALILAHYRNIIKGEEYLRSGKWVGRIPSELIGHTIHGKKIGIIGMGRIGAELAKRMIAFGAEVSYWDRKVKPEVEHLININRIELDKLLEESDIIAVTIALTPETKHLLNKERILKVKKGALIVNTSRGSVIDEQALIERLKSGEIYAALDVYETEPLPTSSPLLSMKNVILTPHIGGYSWEATKETSEYVARSIVEFAKEGKLPKTVVNRC</sequence>
<dbReference type="InterPro" id="IPR029752">
    <property type="entry name" value="D-isomer_DH_CS1"/>
</dbReference>
<dbReference type="InterPro" id="IPR006140">
    <property type="entry name" value="D-isomer_DH_NAD-bd"/>
</dbReference>
<dbReference type="InterPro" id="IPR050223">
    <property type="entry name" value="D-isomer_2-hydroxyacid_DH"/>
</dbReference>
<keyword evidence="3" id="KW-0520">NAD</keyword>
<evidence type="ECO:0000313" key="8">
    <source>
        <dbReference type="EMBL" id="PMB75892.1"/>
    </source>
</evidence>
<evidence type="ECO:0000256" key="3">
    <source>
        <dbReference type="ARBA" id="ARBA00023027"/>
    </source>
</evidence>
<evidence type="ECO:0000256" key="2">
    <source>
        <dbReference type="ARBA" id="ARBA00023002"/>
    </source>
</evidence>
<dbReference type="Proteomes" id="UP000237153">
    <property type="component" value="Unassembled WGS sequence"/>
</dbReference>
<feature type="domain" description="D-isomer specific 2-hydroxyacid dehydrogenase catalytic" evidence="5">
    <location>
        <begin position="10"/>
        <end position="320"/>
    </location>
</feature>
<feature type="domain" description="D-isomer specific 2-hydroxyacid dehydrogenase NAD-binding" evidence="6">
    <location>
        <begin position="112"/>
        <end position="289"/>
    </location>
</feature>
<accession>A0A2J6N3I5</accession>
<gene>
    <name evidence="8" type="ORF">C0188_00980</name>
    <name evidence="7" type="ORF">ENO39_00055</name>
</gene>
<reference evidence="8 9" key="1">
    <citation type="submission" date="2018-01" db="EMBL/GenBank/DDBJ databases">
        <title>Metagenomic assembled genomes from two thermal pools in the Uzon Caldera, Kamchatka, Russia.</title>
        <authorList>
            <person name="Wilkins L."/>
            <person name="Ettinger C."/>
        </authorList>
    </citation>
    <scope>NUCLEOTIDE SEQUENCE [LARGE SCALE GENOMIC DNA]</scope>
    <source>
        <strain evidence="8">ZAV-06</strain>
    </source>
</reference>
<comment type="caution">
    <text evidence="8">The sequence shown here is derived from an EMBL/GenBank/DDBJ whole genome shotgun (WGS) entry which is preliminary data.</text>
</comment>
<dbReference type="GO" id="GO:0030267">
    <property type="term" value="F:glyoxylate reductase (NADPH) activity"/>
    <property type="evidence" value="ECO:0007669"/>
    <property type="project" value="TreeGrafter"/>
</dbReference>
<dbReference type="InterPro" id="IPR006139">
    <property type="entry name" value="D-isomer_2_OHA_DH_cat_dom"/>
</dbReference>
<evidence type="ECO:0000259" key="6">
    <source>
        <dbReference type="Pfam" id="PF02826"/>
    </source>
</evidence>
<dbReference type="FunFam" id="3.40.50.720:FF:000203">
    <property type="entry name" value="D-3-phosphoglycerate dehydrogenase (SerA)"/>
    <property type="match status" value="1"/>
</dbReference>
<dbReference type="Pfam" id="PF00389">
    <property type="entry name" value="2-Hacid_dh"/>
    <property type="match status" value="1"/>
</dbReference>
<keyword evidence="2 4" id="KW-0560">Oxidoreductase</keyword>
<dbReference type="EMBL" id="DSFH01000001">
    <property type="protein sequence ID" value="HEW63446.1"/>
    <property type="molecule type" value="Genomic_DNA"/>
</dbReference>
<dbReference type="RefSeq" id="WP_272984690.1">
    <property type="nucleotide sequence ID" value="NZ_DSFH01000001.1"/>
</dbReference>
<dbReference type="PANTHER" id="PTHR10996:SF283">
    <property type="entry name" value="GLYOXYLATE_HYDROXYPYRUVATE REDUCTASE B"/>
    <property type="match status" value="1"/>
</dbReference>
<evidence type="ECO:0000256" key="1">
    <source>
        <dbReference type="ARBA" id="ARBA00005854"/>
    </source>
</evidence>
<protein>
    <submittedName>
        <fullName evidence="8">Hydroxyacid dehydrogenase</fullName>
    </submittedName>
</protein>
<name>A0A2J6N3I5_9CREN</name>
<dbReference type="PANTHER" id="PTHR10996">
    <property type="entry name" value="2-HYDROXYACID DEHYDROGENASE-RELATED"/>
    <property type="match status" value="1"/>
</dbReference>
<dbReference type="AlphaFoldDB" id="A0A2J6N3I5"/>
<dbReference type="GO" id="GO:0051287">
    <property type="term" value="F:NAD binding"/>
    <property type="evidence" value="ECO:0007669"/>
    <property type="project" value="InterPro"/>
</dbReference>
<proteinExistence type="inferred from homology"/>
<dbReference type="InterPro" id="IPR036291">
    <property type="entry name" value="NAD(P)-bd_dom_sf"/>
</dbReference>
<evidence type="ECO:0000259" key="5">
    <source>
        <dbReference type="Pfam" id="PF00389"/>
    </source>
</evidence>
<dbReference type="EMBL" id="PNIM01000004">
    <property type="protein sequence ID" value="PMB75892.1"/>
    <property type="molecule type" value="Genomic_DNA"/>
</dbReference>
<dbReference type="PROSITE" id="PS00671">
    <property type="entry name" value="D_2_HYDROXYACID_DH_3"/>
    <property type="match status" value="1"/>
</dbReference>
<evidence type="ECO:0000313" key="9">
    <source>
        <dbReference type="Proteomes" id="UP000237153"/>
    </source>
</evidence>
<dbReference type="PROSITE" id="PS00065">
    <property type="entry name" value="D_2_HYDROXYACID_DH_1"/>
    <property type="match status" value="1"/>
</dbReference>
<dbReference type="GO" id="GO:0005829">
    <property type="term" value="C:cytosol"/>
    <property type="evidence" value="ECO:0007669"/>
    <property type="project" value="TreeGrafter"/>
</dbReference>
<dbReference type="Gene3D" id="3.40.50.720">
    <property type="entry name" value="NAD(P)-binding Rossmann-like Domain"/>
    <property type="match status" value="2"/>
</dbReference>
<dbReference type="SUPFAM" id="SSF52283">
    <property type="entry name" value="Formate/glycerate dehydrogenase catalytic domain-like"/>
    <property type="match status" value="1"/>
</dbReference>
<dbReference type="Pfam" id="PF02826">
    <property type="entry name" value="2-Hacid_dh_C"/>
    <property type="match status" value="1"/>
</dbReference>
<reference evidence="7" key="2">
    <citation type="journal article" date="2020" name="mSystems">
        <title>Genome- and Community-Level Interaction Insights into Carbon Utilization and Element Cycling Functions of Hydrothermarchaeota in Hydrothermal Sediment.</title>
        <authorList>
            <person name="Zhou Z."/>
            <person name="Liu Y."/>
            <person name="Xu W."/>
            <person name="Pan J."/>
            <person name="Luo Z.H."/>
            <person name="Li M."/>
        </authorList>
    </citation>
    <scope>NUCLEOTIDE SEQUENCE [LARGE SCALE GENOMIC DNA]</scope>
    <source>
        <strain evidence="7">SpSt-1261</strain>
    </source>
</reference>
<dbReference type="GO" id="GO:0016618">
    <property type="term" value="F:hydroxypyruvate reductase [NAD(P)H] activity"/>
    <property type="evidence" value="ECO:0007669"/>
    <property type="project" value="TreeGrafter"/>
</dbReference>
<evidence type="ECO:0000256" key="4">
    <source>
        <dbReference type="RuleBase" id="RU003719"/>
    </source>
</evidence>